<evidence type="ECO:0000313" key="1">
    <source>
        <dbReference type="EMBL" id="MBX58561.1"/>
    </source>
</evidence>
<protein>
    <submittedName>
        <fullName evidence="1">Uncharacterized protein</fullName>
    </submittedName>
</protein>
<proteinExistence type="predicted"/>
<accession>A0A2P2PV04</accession>
<sequence length="60" mass="6563">MATTGCTDIAFWIPRNITVAYIEPIALNMSCLFVVLEPRSQNIVPNIKAITVVKSNLTAV</sequence>
<dbReference type="AlphaFoldDB" id="A0A2P2PV04"/>
<name>A0A2P2PV04_RHIMU</name>
<reference evidence="1" key="1">
    <citation type="submission" date="2018-02" db="EMBL/GenBank/DDBJ databases">
        <title>Rhizophora mucronata_Transcriptome.</title>
        <authorList>
            <person name="Meera S.P."/>
            <person name="Sreeshan A."/>
            <person name="Augustine A."/>
        </authorList>
    </citation>
    <scope>NUCLEOTIDE SEQUENCE</scope>
    <source>
        <tissue evidence="1">Leaf</tissue>
    </source>
</reference>
<dbReference type="EMBL" id="GGEC01078077">
    <property type="protein sequence ID" value="MBX58561.1"/>
    <property type="molecule type" value="Transcribed_RNA"/>
</dbReference>
<organism evidence="1">
    <name type="scientific">Rhizophora mucronata</name>
    <name type="common">Asiatic mangrove</name>
    <dbReference type="NCBI Taxonomy" id="61149"/>
    <lineage>
        <taxon>Eukaryota</taxon>
        <taxon>Viridiplantae</taxon>
        <taxon>Streptophyta</taxon>
        <taxon>Embryophyta</taxon>
        <taxon>Tracheophyta</taxon>
        <taxon>Spermatophyta</taxon>
        <taxon>Magnoliopsida</taxon>
        <taxon>eudicotyledons</taxon>
        <taxon>Gunneridae</taxon>
        <taxon>Pentapetalae</taxon>
        <taxon>rosids</taxon>
        <taxon>fabids</taxon>
        <taxon>Malpighiales</taxon>
        <taxon>Rhizophoraceae</taxon>
        <taxon>Rhizophora</taxon>
    </lineage>
</organism>